<feature type="region of interest" description="Disordered" evidence="1">
    <location>
        <begin position="1"/>
        <end position="22"/>
    </location>
</feature>
<feature type="transmembrane region" description="Helical" evidence="2">
    <location>
        <begin position="86"/>
        <end position="109"/>
    </location>
</feature>
<dbReference type="RefSeq" id="WP_214391212.1">
    <property type="nucleotide sequence ID" value="NZ_JAFLWW010000004.1"/>
</dbReference>
<accession>A0A9X1ACK4</accession>
<evidence type="ECO:0000313" key="4">
    <source>
        <dbReference type="Proteomes" id="UP001138921"/>
    </source>
</evidence>
<keyword evidence="2" id="KW-0812">Transmembrane</keyword>
<dbReference type="AlphaFoldDB" id="A0A9X1ACK4"/>
<evidence type="ECO:0000256" key="1">
    <source>
        <dbReference type="SAM" id="MobiDB-lite"/>
    </source>
</evidence>
<evidence type="ECO:0008006" key="5">
    <source>
        <dbReference type="Google" id="ProtNLM"/>
    </source>
</evidence>
<dbReference type="EMBL" id="JAFLWW010000004">
    <property type="protein sequence ID" value="MBT1157287.1"/>
    <property type="molecule type" value="Genomic_DNA"/>
</dbReference>
<sequence>MADTDDKGSPKTTQKESQEALEKQVAQMRREIGKINKVLAERAEEAVDEVTGWYSGASDRAANATQALRSQAQSVSETVKENPGTISTAMLVGGLIGFVLGFAIGQAYGDKQRSW</sequence>
<reference evidence="3" key="2">
    <citation type="submission" date="2021-03" db="EMBL/GenBank/DDBJ databases">
        <authorList>
            <person name="Artuso I."/>
            <person name="Turrini P."/>
            <person name="Pirolo M."/>
            <person name="Lugli G.A."/>
            <person name="Ventura M."/>
            <person name="Visca P."/>
        </authorList>
    </citation>
    <scope>NUCLEOTIDE SEQUENCE</scope>
    <source>
        <strain evidence="3">LMG 26462</strain>
    </source>
</reference>
<keyword evidence="2" id="KW-1133">Transmembrane helix</keyword>
<comment type="caution">
    <text evidence="3">The sequence shown here is derived from an EMBL/GenBank/DDBJ whole genome shotgun (WGS) entry which is preliminary data.</text>
</comment>
<gene>
    <name evidence="3" type="ORF">J1C56_16980</name>
</gene>
<organism evidence="3 4">
    <name type="scientific">Aminobacter anthyllidis</name>
    <dbReference type="NCBI Taxonomy" id="1035067"/>
    <lineage>
        <taxon>Bacteria</taxon>
        <taxon>Pseudomonadati</taxon>
        <taxon>Pseudomonadota</taxon>
        <taxon>Alphaproteobacteria</taxon>
        <taxon>Hyphomicrobiales</taxon>
        <taxon>Phyllobacteriaceae</taxon>
        <taxon>Aminobacter</taxon>
    </lineage>
</organism>
<dbReference type="Proteomes" id="UP001138921">
    <property type="component" value="Unassembled WGS sequence"/>
</dbReference>
<reference evidence="3" key="1">
    <citation type="journal article" date="2021" name="Microorganisms">
        <title>Phylogenomic Reconstruction and Metabolic Potential of the Genus Aminobacter.</title>
        <authorList>
            <person name="Artuso I."/>
            <person name="Turrini P."/>
            <person name="Pirolo M."/>
            <person name="Lugli G.A."/>
            <person name="Ventura M."/>
            <person name="Visca P."/>
        </authorList>
    </citation>
    <scope>NUCLEOTIDE SEQUENCE</scope>
    <source>
        <strain evidence="3">LMG 26462</strain>
    </source>
</reference>
<evidence type="ECO:0000313" key="3">
    <source>
        <dbReference type="EMBL" id="MBT1157287.1"/>
    </source>
</evidence>
<protein>
    <recommendedName>
        <fullName evidence="5">DUF883 domain-containing protein</fullName>
    </recommendedName>
</protein>
<keyword evidence="4" id="KW-1185">Reference proteome</keyword>
<proteinExistence type="predicted"/>
<keyword evidence="2" id="KW-0472">Membrane</keyword>
<evidence type="ECO:0000256" key="2">
    <source>
        <dbReference type="SAM" id="Phobius"/>
    </source>
</evidence>
<name>A0A9X1ACK4_9HYPH</name>